<comment type="caution">
    <text evidence="1">The sequence shown here is derived from an EMBL/GenBank/DDBJ whole genome shotgun (WGS) entry which is preliminary data.</text>
</comment>
<dbReference type="Proteomes" id="UP000692954">
    <property type="component" value="Unassembled WGS sequence"/>
</dbReference>
<proteinExistence type="predicted"/>
<evidence type="ECO:0000313" key="1">
    <source>
        <dbReference type="EMBL" id="CAD8064960.1"/>
    </source>
</evidence>
<evidence type="ECO:0000313" key="2">
    <source>
        <dbReference type="Proteomes" id="UP000692954"/>
    </source>
</evidence>
<sequence>MKKNIDFKLKINQASSRTLVLEVLALQLNNKVSQQYHKMLDQRDLFFQQFADMNQFQVKSSSLKINKQS</sequence>
<dbReference type="EMBL" id="CAJJDN010000019">
    <property type="protein sequence ID" value="CAD8064960.1"/>
    <property type="molecule type" value="Genomic_DNA"/>
</dbReference>
<protein>
    <submittedName>
        <fullName evidence="1">Uncharacterized protein</fullName>
    </submittedName>
</protein>
<name>A0A8S1LA37_9CILI</name>
<organism evidence="1 2">
    <name type="scientific">Paramecium sonneborni</name>
    <dbReference type="NCBI Taxonomy" id="65129"/>
    <lineage>
        <taxon>Eukaryota</taxon>
        <taxon>Sar</taxon>
        <taxon>Alveolata</taxon>
        <taxon>Ciliophora</taxon>
        <taxon>Intramacronucleata</taxon>
        <taxon>Oligohymenophorea</taxon>
        <taxon>Peniculida</taxon>
        <taxon>Parameciidae</taxon>
        <taxon>Paramecium</taxon>
    </lineage>
</organism>
<reference evidence="1" key="1">
    <citation type="submission" date="2021-01" db="EMBL/GenBank/DDBJ databases">
        <authorList>
            <consortium name="Genoscope - CEA"/>
            <person name="William W."/>
        </authorList>
    </citation>
    <scope>NUCLEOTIDE SEQUENCE</scope>
</reference>
<gene>
    <name evidence="1" type="ORF">PSON_ATCC_30995.1.T0190412</name>
</gene>
<dbReference type="AlphaFoldDB" id="A0A8S1LA37"/>
<keyword evidence="2" id="KW-1185">Reference proteome</keyword>
<accession>A0A8S1LA37</accession>